<sequence>MKTTTQYFIGLLRLLMGFIFLWAFLDKTFGLGFATSFENAWLNGGSPTTGFLTHATKGPFAEIFQSLAGNGLIDVLFMLGLLFVGVTLVFGIMVRLGSLAGVVMLALMYLASAILPENNPLIDDHIIYAIIMLLFISSDAGSYLGLGKRWDNSSFVKISAWFK</sequence>
<keyword evidence="1" id="KW-0472">Membrane</keyword>
<comment type="caution">
    <text evidence="2">The sequence shown here is derived from an EMBL/GenBank/DDBJ whole genome shotgun (WGS) entry which is preliminary data.</text>
</comment>
<dbReference type="Proteomes" id="UP000231276">
    <property type="component" value="Unassembled WGS sequence"/>
</dbReference>
<protein>
    <recommendedName>
        <fullName evidence="4">DoxX family protein</fullName>
    </recommendedName>
</protein>
<reference evidence="2 3" key="1">
    <citation type="submission" date="2017-09" db="EMBL/GenBank/DDBJ databases">
        <title>Depth-based differentiation of microbial function through sediment-hosted aquifers and enrichment of novel symbionts in the deep terrestrial subsurface.</title>
        <authorList>
            <person name="Probst A.J."/>
            <person name="Ladd B."/>
            <person name="Jarett J.K."/>
            <person name="Geller-Mcgrath D.E."/>
            <person name="Sieber C.M."/>
            <person name="Emerson J.B."/>
            <person name="Anantharaman K."/>
            <person name="Thomas B.C."/>
            <person name="Malmstrom R."/>
            <person name="Stieglmeier M."/>
            <person name="Klingl A."/>
            <person name="Woyke T."/>
            <person name="Ryan C.M."/>
            <person name="Banfield J.F."/>
        </authorList>
    </citation>
    <scope>NUCLEOTIDE SEQUENCE [LARGE SCALE GENOMIC DNA]</scope>
    <source>
        <strain evidence="2">CG22_combo_CG10-13_8_21_14_all_43_18</strain>
    </source>
</reference>
<dbReference type="AlphaFoldDB" id="A0A2H0DVQ9"/>
<evidence type="ECO:0008006" key="4">
    <source>
        <dbReference type="Google" id="ProtNLM"/>
    </source>
</evidence>
<keyword evidence="1" id="KW-0812">Transmembrane</keyword>
<feature type="transmembrane region" description="Helical" evidence="1">
    <location>
        <begin position="96"/>
        <end position="114"/>
    </location>
</feature>
<organism evidence="2 3">
    <name type="scientific">Candidatus Campbellbacteria bacterium CG22_combo_CG10-13_8_21_14_all_43_18</name>
    <dbReference type="NCBI Taxonomy" id="1974530"/>
    <lineage>
        <taxon>Bacteria</taxon>
        <taxon>Candidatus Campbelliibacteriota</taxon>
    </lineage>
</organism>
<name>A0A2H0DVQ9_9BACT</name>
<evidence type="ECO:0000256" key="1">
    <source>
        <dbReference type="SAM" id="Phobius"/>
    </source>
</evidence>
<gene>
    <name evidence="2" type="ORF">COW82_03030</name>
</gene>
<dbReference type="EMBL" id="PCTS01000042">
    <property type="protein sequence ID" value="PIP86262.1"/>
    <property type="molecule type" value="Genomic_DNA"/>
</dbReference>
<feature type="transmembrane region" description="Helical" evidence="1">
    <location>
        <begin position="7"/>
        <end position="25"/>
    </location>
</feature>
<keyword evidence="1" id="KW-1133">Transmembrane helix</keyword>
<feature type="transmembrane region" description="Helical" evidence="1">
    <location>
        <begin position="67"/>
        <end position="89"/>
    </location>
</feature>
<evidence type="ECO:0000313" key="3">
    <source>
        <dbReference type="Proteomes" id="UP000231276"/>
    </source>
</evidence>
<proteinExistence type="predicted"/>
<evidence type="ECO:0000313" key="2">
    <source>
        <dbReference type="EMBL" id="PIP86262.1"/>
    </source>
</evidence>
<feature type="transmembrane region" description="Helical" evidence="1">
    <location>
        <begin position="126"/>
        <end position="146"/>
    </location>
</feature>
<accession>A0A2H0DVQ9</accession>